<evidence type="ECO:0000256" key="5">
    <source>
        <dbReference type="RuleBase" id="RU004168"/>
    </source>
</evidence>
<reference evidence="7 8" key="1">
    <citation type="journal article" date="2016" name="Nat. Commun.">
        <title>Thousands of microbial genomes shed light on interconnected biogeochemical processes in an aquifer system.</title>
        <authorList>
            <person name="Anantharaman K."/>
            <person name="Brown C.T."/>
            <person name="Hug L.A."/>
            <person name="Sharon I."/>
            <person name="Castelle C.J."/>
            <person name="Probst A.J."/>
            <person name="Thomas B.C."/>
            <person name="Singh A."/>
            <person name="Wilkins M.J."/>
            <person name="Karaoz U."/>
            <person name="Brodie E.L."/>
            <person name="Williams K.H."/>
            <person name="Hubbard S.S."/>
            <person name="Banfield J.F."/>
        </authorList>
    </citation>
    <scope>NUCLEOTIDE SEQUENCE [LARGE SCALE GENOMIC DNA]</scope>
</reference>
<dbReference type="GO" id="GO:0003998">
    <property type="term" value="F:acylphosphatase activity"/>
    <property type="evidence" value="ECO:0007669"/>
    <property type="project" value="UniProtKB-EC"/>
</dbReference>
<dbReference type="EMBL" id="MFUW01000020">
    <property type="protein sequence ID" value="OGI90232.1"/>
    <property type="molecule type" value="Genomic_DNA"/>
</dbReference>
<organism evidence="7 8">
    <name type="scientific">Candidatus Nomurabacteria bacterium RIFCSPLOWO2_01_FULL_40_15</name>
    <dbReference type="NCBI Taxonomy" id="1801772"/>
    <lineage>
        <taxon>Bacteria</taxon>
        <taxon>Candidatus Nomuraibacteriota</taxon>
    </lineage>
</organism>
<dbReference type="InterPro" id="IPR017968">
    <property type="entry name" value="Acylphosphatase_CS"/>
</dbReference>
<comment type="catalytic activity">
    <reaction evidence="3 4">
        <text>an acyl phosphate + H2O = a carboxylate + phosphate + H(+)</text>
        <dbReference type="Rhea" id="RHEA:14965"/>
        <dbReference type="ChEBI" id="CHEBI:15377"/>
        <dbReference type="ChEBI" id="CHEBI:15378"/>
        <dbReference type="ChEBI" id="CHEBI:29067"/>
        <dbReference type="ChEBI" id="CHEBI:43474"/>
        <dbReference type="ChEBI" id="CHEBI:59918"/>
        <dbReference type="EC" id="3.6.1.7"/>
    </reaction>
</comment>
<dbReference type="InterPro" id="IPR020456">
    <property type="entry name" value="Acylphosphatase"/>
</dbReference>
<sequence>MKTQLHSVVTGEVQGVMFRDFVQRKARSLGIVGTVKNQPNGSVEVIAVGEKERLEELLKMMHKGPLLTRIRNRVDGISIEWGESTQNFYDFKIIY</sequence>
<evidence type="ECO:0000256" key="1">
    <source>
        <dbReference type="ARBA" id="ARBA00005614"/>
    </source>
</evidence>
<evidence type="ECO:0000256" key="4">
    <source>
        <dbReference type="PROSITE-ProRule" id="PRU00520"/>
    </source>
</evidence>
<dbReference type="EC" id="3.6.1.7" evidence="2 4"/>
<accession>A0A1F6X7R6</accession>
<dbReference type="Proteomes" id="UP000176814">
    <property type="component" value="Unassembled WGS sequence"/>
</dbReference>
<dbReference type="Pfam" id="PF00708">
    <property type="entry name" value="Acylphosphatase"/>
    <property type="match status" value="1"/>
</dbReference>
<evidence type="ECO:0000256" key="3">
    <source>
        <dbReference type="ARBA" id="ARBA00047645"/>
    </source>
</evidence>
<dbReference type="InterPro" id="IPR001792">
    <property type="entry name" value="Acylphosphatase-like_dom"/>
</dbReference>
<dbReference type="SUPFAM" id="SSF54975">
    <property type="entry name" value="Acylphosphatase/BLUF domain-like"/>
    <property type="match status" value="1"/>
</dbReference>
<evidence type="ECO:0000259" key="6">
    <source>
        <dbReference type="PROSITE" id="PS51160"/>
    </source>
</evidence>
<protein>
    <recommendedName>
        <fullName evidence="2 4">acylphosphatase</fullName>
        <ecNumber evidence="2 4">3.6.1.7</ecNumber>
    </recommendedName>
</protein>
<dbReference type="PANTHER" id="PTHR47268:SF4">
    <property type="entry name" value="ACYLPHOSPHATASE"/>
    <property type="match status" value="1"/>
</dbReference>
<feature type="active site" evidence="4">
    <location>
        <position position="37"/>
    </location>
</feature>
<keyword evidence="4" id="KW-0378">Hydrolase</keyword>
<comment type="similarity">
    <text evidence="1 5">Belongs to the acylphosphatase family.</text>
</comment>
<name>A0A1F6X7R6_9BACT</name>
<evidence type="ECO:0000313" key="8">
    <source>
        <dbReference type="Proteomes" id="UP000176814"/>
    </source>
</evidence>
<feature type="domain" description="Acylphosphatase-like" evidence="6">
    <location>
        <begin position="4"/>
        <end position="95"/>
    </location>
</feature>
<evidence type="ECO:0000313" key="7">
    <source>
        <dbReference type="EMBL" id="OGI90232.1"/>
    </source>
</evidence>
<comment type="caution">
    <text evidence="7">The sequence shown here is derived from an EMBL/GenBank/DDBJ whole genome shotgun (WGS) entry which is preliminary data.</text>
</comment>
<dbReference type="PROSITE" id="PS00150">
    <property type="entry name" value="ACYLPHOSPHATASE_1"/>
    <property type="match status" value="1"/>
</dbReference>
<feature type="active site" evidence="4">
    <location>
        <position position="19"/>
    </location>
</feature>
<proteinExistence type="inferred from homology"/>
<dbReference type="Gene3D" id="3.30.70.100">
    <property type="match status" value="1"/>
</dbReference>
<dbReference type="InterPro" id="IPR036046">
    <property type="entry name" value="Acylphosphatase-like_dom_sf"/>
</dbReference>
<dbReference type="PROSITE" id="PS51160">
    <property type="entry name" value="ACYLPHOSPHATASE_3"/>
    <property type="match status" value="1"/>
</dbReference>
<dbReference type="PANTHER" id="PTHR47268">
    <property type="entry name" value="ACYLPHOSPHATASE"/>
    <property type="match status" value="1"/>
</dbReference>
<gene>
    <name evidence="7" type="ORF">A2911_02410</name>
</gene>
<evidence type="ECO:0000256" key="2">
    <source>
        <dbReference type="ARBA" id="ARBA00012150"/>
    </source>
</evidence>
<dbReference type="AlphaFoldDB" id="A0A1F6X7R6"/>